<feature type="region of interest" description="Disordered" evidence="1">
    <location>
        <begin position="193"/>
        <end position="222"/>
    </location>
</feature>
<proteinExistence type="predicted"/>
<reference evidence="2" key="2">
    <citation type="journal article" date="2015" name="Gigascience">
        <title>Reconstructing a comprehensive transcriptome assembly of a white-pupal translocated strain of the pest fruit fly Bactrocera cucurbitae.</title>
        <authorList>
            <person name="Sim S.B."/>
            <person name="Calla B."/>
            <person name="Hall B."/>
            <person name="DeRego T."/>
            <person name="Geib S.M."/>
        </authorList>
    </citation>
    <scope>NUCLEOTIDE SEQUENCE</scope>
</reference>
<organism evidence="2">
    <name type="scientific">Zeugodacus cucurbitae</name>
    <name type="common">Melon fruit fly</name>
    <name type="synonym">Bactrocera cucurbitae</name>
    <dbReference type="NCBI Taxonomy" id="28588"/>
    <lineage>
        <taxon>Eukaryota</taxon>
        <taxon>Metazoa</taxon>
        <taxon>Ecdysozoa</taxon>
        <taxon>Arthropoda</taxon>
        <taxon>Hexapoda</taxon>
        <taxon>Insecta</taxon>
        <taxon>Pterygota</taxon>
        <taxon>Neoptera</taxon>
        <taxon>Endopterygota</taxon>
        <taxon>Diptera</taxon>
        <taxon>Brachycera</taxon>
        <taxon>Muscomorpha</taxon>
        <taxon>Tephritoidea</taxon>
        <taxon>Tephritidae</taxon>
        <taxon>Zeugodacus</taxon>
        <taxon>Zeugodacus</taxon>
    </lineage>
</organism>
<sequence length="222" mass="25582">MTTTRDSQTATAKIATTAATTMTTCDEHEYDEYCPEQYEAHHHHHHGSAQAQTQTQCERERDRDRERERDRDRERERERDRERERERDAHHRHSSSRAGAAAPSALKHQRAVTFDVADARDYELQRLGNRRSQQQQQLQQQLQQATGGGGSSGKYRGNEHRGERTHDRERSRSDHRIATYACDDTALCGSSNNTGGHHQTHLANGGITQSSRQQRREKTFKV</sequence>
<feature type="compositionally biased region" description="Basic and acidic residues" evidence="1">
    <location>
        <begin position="156"/>
        <end position="174"/>
    </location>
</feature>
<feature type="compositionally biased region" description="Low complexity" evidence="1">
    <location>
        <begin position="128"/>
        <end position="145"/>
    </location>
</feature>
<feature type="compositionally biased region" description="Low complexity" evidence="1">
    <location>
        <begin position="9"/>
        <end position="23"/>
    </location>
</feature>
<accession>A0A0A1XMI6</accession>
<feature type="region of interest" description="Disordered" evidence="1">
    <location>
        <begin position="128"/>
        <end position="174"/>
    </location>
</feature>
<protein>
    <submittedName>
        <fullName evidence="2">Splicing factor U2af large subunit A</fullName>
    </submittedName>
</protein>
<evidence type="ECO:0000313" key="2">
    <source>
        <dbReference type="EMBL" id="JAD12549.1"/>
    </source>
</evidence>
<feature type="compositionally biased region" description="Basic and acidic residues" evidence="1">
    <location>
        <begin position="57"/>
        <end position="89"/>
    </location>
</feature>
<gene>
    <name evidence="2" type="primary">U2AF65A</name>
    <name evidence="2" type="ORF">g.53271</name>
</gene>
<dbReference type="AlphaFoldDB" id="A0A0A1XMI6"/>
<feature type="region of interest" description="Disordered" evidence="1">
    <location>
        <begin position="40"/>
        <end position="108"/>
    </location>
</feature>
<dbReference type="EMBL" id="GBXI01001743">
    <property type="protein sequence ID" value="JAD12549.1"/>
    <property type="molecule type" value="Transcribed_RNA"/>
</dbReference>
<feature type="compositionally biased region" description="Low complexity" evidence="1">
    <location>
        <begin position="96"/>
        <end position="105"/>
    </location>
</feature>
<evidence type="ECO:0000256" key="1">
    <source>
        <dbReference type="SAM" id="MobiDB-lite"/>
    </source>
</evidence>
<reference evidence="2" key="1">
    <citation type="submission" date="2014-11" db="EMBL/GenBank/DDBJ databases">
        <authorList>
            <person name="Geib S."/>
        </authorList>
    </citation>
    <scope>NUCLEOTIDE SEQUENCE</scope>
</reference>
<feature type="region of interest" description="Disordered" evidence="1">
    <location>
        <begin position="1"/>
        <end position="23"/>
    </location>
</feature>
<name>A0A0A1XMI6_ZEUCU</name>